<protein>
    <recommendedName>
        <fullName evidence="7">Choline/carnitine acyltransferase domain-containing protein</fullName>
    </recommendedName>
</protein>
<evidence type="ECO:0000256" key="2">
    <source>
        <dbReference type="ARBA" id="ARBA00022679"/>
    </source>
</evidence>
<feature type="active site" description="Proton acceptor" evidence="4">
    <location>
        <position position="251"/>
    </location>
</feature>
<dbReference type="AlphaFoldDB" id="A0A7S3V1R7"/>
<dbReference type="GO" id="GO:0005739">
    <property type="term" value="C:mitochondrion"/>
    <property type="evidence" value="ECO:0007669"/>
    <property type="project" value="TreeGrafter"/>
</dbReference>
<feature type="region of interest" description="Disordered" evidence="6">
    <location>
        <begin position="557"/>
        <end position="579"/>
    </location>
</feature>
<evidence type="ECO:0000256" key="1">
    <source>
        <dbReference type="ARBA" id="ARBA00005232"/>
    </source>
</evidence>
<dbReference type="InterPro" id="IPR023213">
    <property type="entry name" value="CAT-like_dom_sf"/>
</dbReference>
<dbReference type="GO" id="GO:0009437">
    <property type="term" value="P:carnitine metabolic process"/>
    <property type="evidence" value="ECO:0007669"/>
    <property type="project" value="TreeGrafter"/>
</dbReference>
<dbReference type="InterPro" id="IPR042231">
    <property type="entry name" value="Cho/carn_acyl_trans_2"/>
</dbReference>
<evidence type="ECO:0000256" key="5">
    <source>
        <dbReference type="RuleBase" id="RU003801"/>
    </source>
</evidence>
<sequence length="579" mass="64768">MEKFWWDAYLYQEEPLPINTNPCFVLEDDPGHGGADQISRATSLSMSTLKLVREIRLESFAPDMVKTTPLSMDQYETIFGSARLPSAGRDKVITDHKSTHIVVLCRGQAYYFDCIAEDGSVAITAIEFANNLNVIKANAENLLDEEIANQAVGIFTAGNRSTWAEMRERMCRLPGNQESLDVIDSALFILCLDSVETKALSESFRNTLHGTTTLTGDSESEVETGTCISRWFDKMQLVVSEDGTAGVVWEHSIWDGHSILRLFSDVMTDAYVKFAQQISGKNRVKAHVQSKRVDPEDLENLDLHLLPRKLNFVLDDKVKKKLSECSIQVSKNIKSLHSLVLDYDVFGSTLMKGNGFSPDAFVQMAMLCTFYNIQGFIPNQYEAVMTKAFKNGRTEAGRAATLAALDWCRAFNDTDLEDSKKLELLKVAAKAHSLMTRRCAMGQGVDRHLYALKCIWQKQHEGVASVKPPAIFDTPGYKKLGVSLMSTSNCGNAALRCFGFGPVAEEGVGIGYMIREYGINFSITSWVVSPEKFREELSIYLNQVYYMMYGQHGENMEKTLSENPPKKNKKKALVGETLR</sequence>
<keyword evidence="2 5" id="KW-0808">Transferase</keyword>
<dbReference type="InterPro" id="IPR000542">
    <property type="entry name" value="Carn_acyl_trans"/>
</dbReference>
<dbReference type="PROSITE" id="PS00440">
    <property type="entry name" value="ACYLTRANSF_C_2"/>
    <property type="match status" value="1"/>
</dbReference>
<reference evidence="8" key="1">
    <citation type="submission" date="2021-01" db="EMBL/GenBank/DDBJ databases">
        <authorList>
            <person name="Corre E."/>
            <person name="Pelletier E."/>
            <person name="Niang G."/>
            <person name="Scheremetjew M."/>
            <person name="Finn R."/>
            <person name="Kale V."/>
            <person name="Holt S."/>
            <person name="Cochrane G."/>
            <person name="Meng A."/>
            <person name="Brown T."/>
            <person name="Cohen L."/>
        </authorList>
    </citation>
    <scope>NUCLEOTIDE SEQUENCE</scope>
    <source>
        <strain evidence="8">GSBS06</strain>
    </source>
</reference>
<dbReference type="Gene3D" id="3.30.559.70">
    <property type="entry name" value="Choline/Carnitine o-acyltransferase, domain 2"/>
    <property type="match status" value="1"/>
</dbReference>
<dbReference type="GO" id="GO:0004092">
    <property type="term" value="F:carnitine O-acetyltransferase activity"/>
    <property type="evidence" value="ECO:0007669"/>
    <property type="project" value="TreeGrafter"/>
</dbReference>
<dbReference type="PANTHER" id="PTHR22589:SF29">
    <property type="entry name" value="MITOCHONDRIAL CARNITINE O-ACETYLTRANSFERASE-RELATED"/>
    <property type="match status" value="1"/>
</dbReference>
<dbReference type="Gene3D" id="3.30.559.10">
    <property type="entry name" value="Chloramphenicol acetyltransferase-like domain"/>
    <property type="match status" value="1"/>
</dbReference>
<name>A0A7S3V1R7_9STRA</name>
<organism evidence="8">
    <name type="scientific">Aplanochytrium stocchinoi</name>
    <dbReference type="NCBI Taxonomy" id="215587"/>
    <lineage>
        <taxon>Eukaryota</taxon>
        <taxon>Sar</taxon>
        <taxon>Stramenopiles</taxon>
        <taxon>Bigyra</taxon>
        <taxon>Labyrinthulomycetes</taxon>
        <taxon>Thraustochytrida</taxon>
        <taxon>Thraustochytriidae</taxon>
        <taxon>Aplanochytrium</taxon>
    </lineage>
</organism>
<comment type="similarity">
    <text evidence="1 5">Belongs to the carnitine/choline acetyltransferase family.</text>
</comment>
<evidence type="ECO:0000259" key="7">
    <source>
        <dbReference type="Pfam" id="PF00755"/>
    </source>
</evidence>
<proteinExistence type="inferred from homology"/>
<evidence type="ECO:0000256" key="4">
    <source>
        <dbReference type="PIRSR" id="PIRSR600542-1"/>
    </source>
</evidence>
<dbReference type="InterPro" id="IPR039551">
    <property type="entry name" value="Cho/carn_acyl_trans"/>
</dbReference>
<accession>A0A7S3V1R7</accession>
<keyword evidence="3 5" id="KW-0012">Acyltransferase</keyword>
<evidence type="ECO:0000313" key="8">
    <source>
        <dbReference type="EMBL" id="CAE0445849.1"/>
    </source>
</evidence>
<gene>
    <name evidence="8" type="ORF">ASTO00021_LOCUS15853</name>
</gene>
<dbReference type="EMBL" id="HBIN01020711">
    <property type="protein sequence ID" value="CAE0445849.1"/>
    <property type="molecule type" value="Transcribed_RNA"/>
</dbReference>
<evidence type="ECO:0000256" key="6">
    <source>
        <dbReference type="SAM" id="MobiDB-lite"/>
    </source>
</evidence>
<dbReference type="PANTHER" id="PTHR22589">
    <property type="entry name" value="CARNITINE O-ACYLTRANSFERASE"/>
    <property type="match status" value="1"/>
</dbReference>
<dbReference type="Pfam" id="PF00755">
    <property type="entry name" value="Carn_acyltransf"/>
    <property type="match status" value="1"/>
</dbReference>
<evidence type="ECO:0000256" key="3">
    <source>
        <dbReference type="ARBA" id="ARBA00023315"/>
    </source>
</evidence>
<dbReference type="SUPFAM" id="SSF52777">
    <property type="entry name" value="CoA-dependent acyltransferases"/>
    <property type="match status" value="2"/>
</dbReference>
<feature type="domain" description="Choline/carnitine acyltransferase" evidence="7">
    <location>
        <begin position="2"/>
        <end position="541"/>
    </location>
</feature>